<dbReference type="PROSITE" id="PS50209">
    <property type="entry name" value="CARD"/>
    <property type="match status" value="1"/>
</dbReference>
<protein>
    <recommendedName>
        <fullName evidence="7">CARD domain-containing protein</fullName>
    </recommendedName>
</protein>
<keyword evidence="2" id="KW-0597">Phosphoprotein</keyword>
<dbReference type="InterPro" id="IPR001315">
    <property type="entry name" value="CARD"/>
</dbReference>
<dbReference type="CDD" id="cd01671">
    <property type="entry name" value="CARD"/>
    <property type="match status" value="1"/>
</dbReference>
<evidence type="ECO:0000313" key="9">
    <source>
        <dbReference type="Proteomes" id="UP001164746"/>
    </source>
</evidence>
<evidence type="ECO:0000256" key="2">
    <source>
        <dbReference type="ARBA" id="ARBA00022553"/>
    </source>
</evidence>
<dbReference type="InterPro" id="IPR011029">
    <property type="entry name" value="DEATH-like_dom_sf"/>
</dbReference>
<dbReference type="InterPro" id="IPR031964">
    <property type="entry name" value="CARD_dom"/>
</dbReference>
<dbReference type="Pfam" id="PF16739">
    <property type="entry name" value="CARD_2"/>
    <property type="match status" value="1"/>
</dbReference>
<dbReference type="Proteomes" id="UP001164746">
    <property type="component" value="Chromosome 11"/>
</dbReference>
<dbReference type="EMBL" id="CP111022">
    <property type="protein sequence ID" value="WAR18314.1"/>
    <property type="molecule type" value="Genomic_DNA"/>
</dbReference>
<evidence type="ECO:0000256" key="1">
    <source>
        <dbReference type="ARBA" id="ARBA00022499"/>
    </source>
</evidence>
<accession>A0ABY7FAD3</accession>
<feature type="compositionally biased region" description="Polar residues" evidence="6">
    <location>
        <begin position="517"/>
        <end position="532"/>
    </location>
</feature>
<dbReference type="SUPFAM" id="SSF47986">
    <property type="entry name" value="DEATH domain"/>
    <property type="match status" value="1"/>
</dbReference>
<feature type="region of interest" description="Disordered" evidence="6">
    <location>
        <begin position="368"/>
        <end position="391"/>
    </location>
</feature>
<keyword evidence="3" id="KW-0399">Innate immunity</keyword>
<keyword evidence="5" id="KW-0391">Immunity</keyword>
<evidence type="ECO:0000256" key="5">
    <source>
        <dbReference type="ARBA" id="ARBA00022859"/>
    </source>
</evidence>
<proteinExistence type="predicted"/>
<evidence type="ECO:0000256" key="3">
    <source>
        <dbReference type="ARBA" id="ARBA00022588"/>
    </source>
</evidence>
<feature type="region of interest" description="Disordered" evidence="6">
    <location>
        <begin position="497"/>
        <end position="533"/>
    </location>
</feature>
<evidence type="ECO:0000259" key="7">
    <source>
        <dbReference type="PROSITE" id="PS50209"/>
    </source>
</evidence>
<evidence type="ECO:0000256" key="4">
    <source>
        <dbReference type="ARBA" id="ARBA00022843"/>
    </source>
</evidence>
<evidence type="ECO:0000313" key="8">
    <source>
        <dbReference type="EMBL" id="WAR18314.1"/>
    </source>
</evidence>
<dbReference type="Gene3D" id="1.10.533.10">
    <property type="entry name" value="Death Domain, Fas"/>
    <property type="match status" value="1"/>
</dbReference>
<keyword evidence="9" id="KW-1185">Reference proteome</keyword>
<evidence type="ECO:0000256" key="6">
    <source>
        <dbReference type="SAM" id="MobiDB-lite"/>
    </source>
</evidence>
<name>A0ABY7FAD3_MYAAR</name>
<reference evidence="8" key="1">
    <citation type="submission" date="2022-11" db="EMBL/GenBank/DDBJ databases">
        <title>Centuries of genome instability and evolution in soft-shell clam transmissible cancer (bioRxiv).</title>
        <authorList>
            <person name="Hart S.F.M."/>
            <person name="Yonemitsu M.A."/>
            <person name="Giersch R.M."/>
            <person name="Beal B.F."/>
            <person name="Arriagada G."/>
            <person name="Davis B.W."/>
            <person name="Ostrander E.A."/>
            <person name="Goff S.P."/>
            <person name="Metzger M.J."/>
        </authorList>
    </citation>
    <scope>NUCLEOTIDE SEQUENCE</scope>
    <source>
        <strain evidence="8">MELC-2E11</strain>
        <tissue evidence="8">Siphon/mantle</tissue>
    </source>
</reference>
<gene>
    <name evidence="8" type="ORF">MAR_000152</name>
</gene>
<keyword evidence="4" id="KW-0832">Ubl conjugation</keyword>
<sequence>METGSKLNRIETVWVRRIEPNIDTTRWSSGGVVARRSSFTSRGSMEEIIRETVLDERRPAKVTNTVFFDNDVSKISLPSITSRLENIASRSTKAAVADLLDFLQTSRNLSFWIQFINALDQNGYSHLAKNLEGSSVIDATYQRQYLHTLKPLLRIMIKPSLLLDYLLRSGVINETQFDEISSTEKNEDRLSAADKLLNVLPNRHQYWFNHFVDALAHSDLREAKEILDIAELFGPDEGPKQDEYSHAILRPARTSKHLPKDALLGSDLTSGNYDSHDDICSEVNLSDLSFSPCVSFNSDSERDVSDASMNLRPNSTAGIHSDDSSHGCNTASSMGNYNVEESGRNSNTDMDVFVHDAEDVFIDTQETFPKRPYNSSSDSCDSGVIQSEKEHPSSLEYVSEVVAKQKLEHKQTSQEVLGFSGPYQWIEKEATPLIADLQSHFNMASGRYTLTSPINEVVDASSTRRGETLETIPKRSVSIPSGEALVNHHEYYLLEKSDTAKNDNTDEQAAPGYELSYPNNKENDPVSQGTNRRQTDGRIKYADVVINTHKETFGEDIAKKESDCSVGKFVCGNCTAEDLRDLFRTKHTGIEKELPVLEQALTFQELYAKSLSAKKAFVDKLKVNTKHIDALEEAICSDSAVAKDADESQGLYSAHQMAKTQNGRTDEEGYELDPTARDFKPICDVSNSAPTDKAFNQKFTAMALRRNGVLPPHDGDFNQPTELLDEIQLDQQNEEENEKLDIIYKDSAFYSYKTM</sequence>
<feature type="domain" description="CARD" evidence="7">
    <location>
        <begin position="152"/>
        <end position="230"/>
    </location>
</feature>
<keyword evidence="1" id="KW-1017">Isopeptide bond</keyword>
<organism evidence="8 9">
    <name type="scientific">Mya arenaria</name>
    <name type="common">Soft-shell clam</name>
    <dbReference type="NCBI Taxonomy" id="6604"/>
    <lineage>
        <taxon>Eukaryota</taxon>
        <taxon>Metazoa</taxon>
        <taxon>Spiralia</taxon>
        <taxon>Lophotrochozoa</taxon>
        <taxon>Mollusca</taxon>
        <taxon>Bivalvia</taxon>
        <taxon>Autobranchia</taxon>
        <taxon>Heteroconchia</taxon>
        <taxon>Euheterodonta</taxon>
        <taxon>Imparidentia</taxon>
        <taxon>Neoheterodontei</taxon>
        <taxon>Myida</taxon>
        <taxon>Myoidea</taxon>
        <taxon>Myidae</taxon>
        <taxon>Mya</taxon>
    </lineage>
</organism>